<evidence type="ECO:0000259" key="1">
    <source>
        <dbReference type="Pfam" id="PF22691"/>
    </source>
</evidence>
<accession>A0ABW4I0N8</accession>
<dbReference type="Proteomes" id="UP001597115">
    <property type="component" value="Unassembled WGS sequence"/>
</dbReference>
<protein>
    <recommendedName>
        <fullName evidence="1">Thiolase C-terminal domain-containing protein</fullName>
    </recommendedName>
</protein>
<dbReference type="CDD" id="cd00829">
    <property type="entry name" value="SCP-x_thiolase"/>
    <property type="match status" value="1"/>
</dbReference>
<evidence type="ECO:0000313" key="3">
    <source>
        <dbReference type="Proteomes" id="UP001597115"/>
    </source>
</evidence>
<comment type="caution">
    <text evidence="2">The sequence shown here is derived from an EMBL/GenBank/DDBJ whole genome shotgun (WGS) entry which is preliminary data.</text>
</comment>
<reference evidence="3" key="1">
    <citation type="journal article" date="2019" name="Int. J. Syst. Evol. Microbiol.">
        <title>The Global Catalogue of Microorganisms (GCM) 10K type strain sequencing project: providing services to taxonomists for standard genome sequencing and annotation.</title>
        <authorList>
            <consortium name="The Broad Institute Genomics Platform"/>
            <consortium name="The Broad Institute Genome Sequencing Center for Infectious Disease"/>
            <person name="Wu L."/>
            <person name="Ma J."/>
        </authorList>
    </citation>
    <scope>NUCLEOTIDE SEQUENCE [LARGE SCALE GENOMIC DNA]</scope>
    <source>
        <strain evidence="3">CGMCC 1.16275</strain>
    </source>
</reference>
<organism evidence="2 3">
    <name type="scientific">Sphingomonas tabacisoli</name>
    <dbReference type="NCBI Taxonomy" id="2249466"/>
    <lineage>
        <taxon>Bacteria</taxon>
        <taxon>Pseudomonadati</taxon>
        <taxon>Pseudomonadota</taxon>
        <taxon>Alphaproteobacteria</taxon>
        <taxon>Sphingomonadales</taxon>
        <taxon>Sphingomonadaceae</taxon>
        <taxon>Sphingomonas</taxon>
    </lineage>
</organism>
<evidence type="ECO:0000313" key="2">
    <source>
        <dbReference type="EMBL" id="MFD1611438.1"/>
    </source>
</evidence>
<dbReference type="PIRSF" id="PIRSF000429">
    <property type="entry name" value="Ac-CoA_Ac_transf"/>
    <property type="match status" value="1"/>
</dbReference>
<name>A0ABW4I0N8_9SPHN</name>
<dbReference type="InterPro" id="IPR055140">
    <property type="entry name" value="Thiolase_C_2"/>
</dbReference>
<dbReference type="RefSeq" id="WP_380888032.1">
    <property type="nucleotide sequence ID" value="NZ_JBHUDY010000001.1"/>
</dbReference>
<dbReference type="InterPro" id="IPR016039">
    <property type="entry name" value="Thiolase-like"/>
</dbReference>
<keyword evidence="3" id="KW-1185">Reference proteome</keyword>
<dbReference type="PANTHER" id="PTHR42870">
    <property type="entry name" value="ACETYL-COA C-ACETYLTRANSFERASE"/>
    <property type="match status" value="1"/>
</dbReference>
<gene>
    <name evidence="2" type="ORF">ACFSCW_06445</name>
</gene>
<dbReference type="Gene3D" id="3.40.47.10">
    <property type="match status" value="1"/>
</dbReference>
<dbReference type="SUPFAM" id="SSF53901">
    <property type="entry name" value="Thiolase-like"/>
    <property type="match status" value="2"/>
</dbReference>
<dbReference type="PANTHER" id="PTHR42870:SF1">
    <property type="entry name" value="NON-SPECIFIC LIPID-TRANSFER PROTEIN-LIKE 2"/>
    <property type="match status" value="1"/>
</dbReference>
<sequence>MVNSLAAAARDKAAIVGIGATEYSKDSGRSVLSLAVEASRAAIRDSGLDISEIDGIVRCDMDNVQTAGLAAALGLPNFSFWADTGPGGSAPCMMVSIAVAAVLSGQAKAVLCFRSLNGRSEGRLGLGVPGASGARVGGRGTYDEFFLPYGMITAGQAFAMMAHEHMTGFGTKPEHLGEIALACREAANQTPHAQMHDRTLTMNDYLGSRMIASPLRLFDYCLETDGACAIIVTSTERARDLASPLVTVSGTAGGRPVDMRVGMMFPITTRNRMYDLGSRSAAEELYQRAGMGPSDIDVAQFYDCFTISVLVQIEAFGFCELGEGGPFVASGAIRRNGSLPINTAGGHLSEGYIHGMNHILEAVRQVRGTSDYQIEGAETALATCGLLPVGAGLIVRKGA</sequence>
<dbReference type="EMBL" id="JBHUDY010000001">
    <property type="protein sequence ID" value="MFD1611438.1"/>
    <property type="molecule type" value="Genomic_DNA"/>
</dbReference>
<proteinExistence type="predicted"/>
<feature type="domain" description="Thiolase C-terminal" evidence="1">
    <location>
        <begin position="272"/>
        <end position="383"/>
    </location>
</feature>
<dbReference type="Pfam" id="PF22691">
    <property type="entry name" value="Thiolase_C_1"/>
    <property type="match status" value="1"/>
</dbReference>
<dbReference type="InterPro" id="IPR002155">
    <property type="entry name" value="Thiolase"/>
</dbReference>